<dbReference type="GO" id="GO:0016705">
    <property type="term" value="F:oxidoreductase activity, acting on paired donors, with incorporation or reduction of molecular oxygen"/>
    <property type="evidence" value="ECO:0007669"/>
    <property type="project" value="InterPro"/>
</dbReference>
<evidence type="ECO:0000313" key="15">
    <source>
        <dbReference type="EMBL" id="EMD37520.1"/>
    </source>
</evidence>
<evidence type="ECO:0000256" key="13">
    <source>
        <dbReference type="PIRSR" id="PIRSR602401-1"/>
    </source>
</evidence>
<feature type="binding site" description="axial binding residue" evidence="13">
    <location>
        <position position="399"/>
    </location>
    <ligand>
        <name>heme</name>
        <dbReference type="ChEBI" id="CHEBI:30413"/>
    </ligand>
    <ligandPart>
        <name>Fe</name>
        <dbReference type="ChEBI" id="CHEBI:18248"/>
    </ligandPart>
</feature>
<dbReference type="Proteomes" id="UP000016930">
    <property type="component" value="Unassembled WGS sequence"/>
</dbReference>
<keyword evidence="11 14" id="KW-0503">Monooxygenase</keyword>
<dbReference type="InterPro" id="IPR001128">
    <property type="entry name" value="Cyt_P450"/>
</dbReference>
<gene>
    <name evidence="15" type="ORF">CERSUDRAFT_73399</name>
</gene>
<evidence type="ECO:0000256" key="5">
    <source>
        <dbReference type="ARBA" id="ARBA00022617"/>
    </source>
</evidence>
<evidence type="ECO:0000256" key="11">
    <source>
        <dbReference type="ARBA" id="ARBA00023033"/>
    </source>
</evidence>
<keyword evidence="8" id="KW-1133">Transmembrane helix</keyword>
<dbReference type="SUPFAM" id="SSF48264">
    <property type="entry name" value="Cytochrome P450"/>
    <property type="match status" value="1"/>
</dbReference>
<dbReference type="AlphaFoldDB" id="M2QZC2"/>
<evidence type="ECO:0000256" key="4">
    <source>
        <dbReference type="ARBA" id="ARBA00010617"/>
    </source>
</evidence>
<keyword evidence="7 13" id="KW-0479">Metal-binding</keyword>
<keyword evidence="10 13" id="KW-0408">Iron</keyword>
<comment type="pathway">
    <text evidence="3">Secondary metabolite biosynthesis.</text>
</comment>
<evidence type="ECO:0000256" key="10">
    <source>
        <dbReference type="ARBA" id="ARBA00023004"/>
    </source>
</evidence>
<keyword evidence="5 13" id="KW-0349">Heme</keyword>
<dbReference type="PROSITE" id="PS00086">
    <property type="entry name" value="CYTOCHROME_P450"/>
    <property type="match status" value="1"/>
</dbReference>
<evidence type="ECO:0000256" key="8">
    <source>
        <dbReference type="ARBA" id="ARBA00022989"/>
    </source>
</evidence>
<comment type="cofactor">
    <cofactor evidence="1 13">
        <name>heme</name>
        <dbReference type="ChEBI" id="CHEBI:30413"/>
    </cofactor>
</comment>
<protein>
    <recommendedName>
        <fullName evidence="17">Cytochrome P450</fullName>
    </recommendedName>
</protein>
<evidence type="ECO:0000256" key="14">
    <source>
        <dbReference type="RuleBase" id="RU000461"/>
    </source>
</evidence>
<dbReference type="PANTHER" id="PTHR46300">
    <property type="entry name" value="P450, PUTATIVE (EUROFUNG)-RELATED-RELATED"/>
    <property type="match status" value="1"/>
</dbReference>
<sequence length="513" mass="57962">MFAIALLGALVLLLLWGRINRFTSSPYRKLPLPPGPRSLPFVGNALHLPKLLPWREYAQWSKEYGDVIFLRAFSQPIVILNSLEAVDDLLERRSSNNSDRLTVEMIELSGWGWNPGLMRYGTRWRRHRRSFHQLMNQNAVAKYEPYHYEAARRLLRLLYHEPTEFARHLRYVFGATSLEVAYGIQVAEKDDPLTASAERALAAGSEYIPSWFPGGGFKIKANSFMLLERVSCLEGEAYAQEEEIAKNLSAAVYAVFVPGGIDTTVTVVHCFFLAMVLYPQVQMRAQEELARVVGVERLPRFEDRPYLHYINALCKECLRWQPVLPLGVAHRSISDDEYRGFHIPAGSVLLQNLWAILHDPKAYPDPEEFRPERFLKNGELDLSVRDPAVAAFGAGRRICPGRYFSDMSLFMTVASILQVFNITPPVESQGQPVKIEPKMTTGTFSLALFRDINGTFAHAALLADILKPSNALSNRVLTRRSIVWDDVAMQPSTGEVVIPYLTNKNVGLASIIK</sequence>
<dbReference type="InterPro" id="IPR050364">
    <property type="entry name" value="Cytochrome_P450_fung"/>
</dbReference>
<dbReference type="GO" id="GO:0004497">
    <property type="term" value="F:monooxygenase activity"/>
    <property type="evidence" value="ECO:0007669"/>
    <property type="project" value="UniProtKB-KW"/>
</dbReference>
<dbReference type="PRINTS" id="PR00385">
    <property type="entry name" value="P450"/>
</dbReference>
<dbReference type="Gene3D" id="1.10.630.10">
    <property type="entry name" value="Cytochrome P450"/>
    <property type="match status" value="1"/>
</dbReference>
<comment type="subcellular location">
    <subcellularLocation>
        <location evidence="2">Membrane</location>
        <topology evidence="2">Single-pass membrane protein</topology>
    </subcellularLocation>
</comment>
<dbReference type="STRING" id="914234.M2QZC2"/>
<evidence type="ECO:0000256" key="9">
    <source>
        <dbReference type="ARBA" id="ARBA00023002"/>
    </source>
</evidence>
<keyword evidence="6" id="KW-0812">Transmembrane</keyword>
<evidence type="ECO:0008006" key="17">
    <source>
        <dbReference type="Google" id="ProtNLM"/>
    </source>
</evidence>
<evidence type="ECO:0000313" key="16">
    <source>
        <dbReference type="Proteomes" id="UP000016930"/>
    </source>
</evidence>
<dbReference type="EMBL" id="KB445796">
    <property type="protein sequence ID" value="EMD37520.1"/>
    <property type="molecule type" value="Genomic_DNA"/>
</dbReference>
<organism evidence="15 16">
    <name type="scientific">Ceriporiopsis subvermispora (strain B)</name>
    <name type="common">White-rot fungus</name>
    <name type="synonym">Gelatoporia subvermispora</name>
    <dbReference type="NCBI Taxonomy" id="914234"/>
    <lineage>
        <taxon>Eukaryota</taxon>
        <taxon>Fungi</taxon>
        <taxon>Dikarya</taxon>
        <taxon>Basidiomycota</taxon>
        <taxon>Agaricomycotina</taxon>
        <taxon>Agaricomycetes</taxon>
        <taxon>Polyporales</taxon>
        <taxon>Gelatoporiaceae</taxon>
        <taxon>Gelatoporia</taxon>
    </lineage>
</organism>
<keyword evidence="16" id="KW-1185">Reference proteome</keyword>
<reference evidence="15 16" key="1">
    <citation type="journal article" date="2012" name="Proc. Natl. Acad. Sci. U.S.A.">
        <title>Comparative genomics of Ceriporiopsis subvermispora and Phanerochaete chrysosporium provide insight into selective ligninolysis.</title>
        <authorList>
            <person name="Fernandez-Fueyo E."/>
            <person name="Ruiz-Duenas F.J."/>
            <person name="Ferreira P."/>
            <person name="Floudas D."/>
            <person name="Hibbett D.S."/>
            <person name="Canessa P."/>
            <person name="Larrondo L.F."/>
            <person name="James T.Y."/>
            <person name="Seelenfreund D."/>
            <person name="Lobos S."/>
            <person name="Polanco R."/>
            <person name="Tello M."/>
            <person name="Honda Y."/>
            <person name="Watanabe T."/>
            <person name="Watanabe T."/>
            <person name="Ryu J.S."/>
            <person name="Kubicek C.P."/>
            <person name="Schmoll M."/>
            <person name="Gaskell J."/>
            <person name="Hammel K.E."/>
            <person name="St John F.J."/>
            <person name="Vanden Wymelenberg A."/>
            <person name="Sabat G."/>
            <person name="Splinter BonDurant S."/>
            <person name="Syed K."/>
            <person name="Yadav J.S."/>
            <person name="Doddapaneni H."/>
            <person name="Subramanian V."/>
            <person name="Lavin J.L."/>
            <person name="Oguiza J.A."/>
            <person name="Perez G."/>
            <person name="Pisabarro A.G."/>
            <person name="Ramirez L."/>
            <person name="Santoyo F."/>
            <person name="Master E."/>
            <person name="Coutinho P.M."/>
            <person name="Henrissat B."/>
            <person name="Lombard V."/>
            <person name="Magnuson J.K."/>
            <person name="Kuees U."/>
            <person name="Hori C."/>
            <person name="Igarashi K."/>
            <person name="Samejima M."/>
            <person name="Held B.W."/>
            <person name="Barry K.W."/>
            <person name="LaButti K.M."/>
            <person name="Lapidus A."/>
            <person name="Lindquist E.A."/>
            <person name="Lucas S.M."/>
            <person name="Riley R."/>
            <person name="Salamov A.A."/>
            <person name="Hoffmeister D."/>
            <person name="Schwenk D."/>
            <person name="Hadar Y."/>
            <person name="Yarden O."/>
            <person name="de Vries R.P."/>
            <person name="Wiebenga A."/>
            <person name="Stenlid J."/>
            <person name="Eastwood D."/>
            <person name="Grigoriev I.V."/>
            <person name="Berka R.M."/>
            <person name="Blanchette R.A."/>
            <person name="Kersten P."/>
            <person name="Martinez A.T."/>
            <person name="Vicuna R."/>
            <person name="Cullen D."/>
        </authorList>
    </citation>
    <scope>NUCLEOTIDE SEQUENCE [LARGE SCALE GENOMIC DNA]</scope>
    <source>
        <strain evidence="15 16">B</strain>
    </source>
</reference>
<dbReference type="GO" id="GO:0005506">
    <property type="term" value="F:iron ion binding"/>
    <property type="evidence" value="ECO:0007669"/>
    <property type="project" value="InterPro"/>
</dbReference>
<keyword evidence="12" id="KW-0472">Membrane</keyword>
<dbReference type="InterPro" id="IPR002401">
    <property type="entry name" value="Cyt_P450_E_grp-I"/>
</dbReference>
<dbReference type="GO" id="GO:0020037">
    <property type="term" value="F:heme binding"/>
    <property type="evidence" value="ECO:0007669"/>
    <property type="project" value="InterPro"/>
</dbReference>
<dbReference type="CDD" id="cd11065">
    <property type="entry name" value="CYP64-like"/>
    <property type="match status" value="1"/>
</dbReference>
<dbReference type="InterPro" id="IPR017972">
    <property type="entry name" value="Cyt_P450_CS"/>
</dbReference>
<dbReference type="Pfam" id="PF00067">
    <property type="entry name" value="p450"/>
    <property type="match status" value="2"/>
</dbReference>
<accession>M2QZC2</accession>
<dbReference type="HOGENOM" id="CLU_001570_2_3_1"/>
<dbReference type="OrthoDB" id="2789670at2759"/>
<evidence type="ECO:0000256" key="6">
    <source>
        <dbReference type="ARBA" id="ARBA00022692"/>
    </source>
</evidence>
<dbReference type="GO" id="GO:0016020">
    <property type="term" value="C:membrane"/>
    <property type="evidence" value="ECO:0007669"/>
    <property type="project" value="UniProtKB-SubCell"/>
</dbReference>
<evidence type="ECO:0000256" key="12">
    <source>
        <dbReference type="ARBA" id="ARBA00023136"/>
    </source>
</evidence>
<evidence type="ECO:0000256" key="3">
    <source>
        <dbReference type="ARBA" id="ARBA00005179"/>
    </source>
</evidence>
<evidence type="ECO:0000256" key="1">
    <source>
        <dbReference type="ARBA" id="ARBA00001971"/>
    </source>
</evidence>
<evidence type="ECO:0000256" key="7">
    <source>
        <dbReference type="ARBA" id="ARBA00022723"/>
    </source>
</evidence>
<proteinExistence type="inferred from homology"/>
<name>M2QZC2_CERS8</name>
<dbReference type="PANTHER" id="PTHR46300:SF7">
    <property type="entry name" value="P450, PUTATIVE (EUROFUNG)-RELATED"/>
    <property type="match status" value="1"/>
</dbReference>
<keyword evidence="9 14" id="KW-0560">Oxidoreductase</keyword>
<dbReference type="PRINTS" id="PR00463">
    <property type="entry name" value="EP450I"/>
</dbReference>
<evidence type="ECO:0000256" key="2">
    <source>
        <dbReference type="ARBA" id="ARBA00004167"/>
    </source>
</evidence>
<comment type="similarity">
    <text evidence="4 14">Belongs to the cytochrome P450 family.</text>
</comment>
<dbReference type="InterPro" id="IPR036396">
    <property type="entry name" value="Cyt_P450_sf"/>
</dbReference>